<protein>
    <submittedName>
        <fullName evidence="2">Periplasmic dipeptide-binding lipoprotein DPPA</fullName>
    </submittedName>
</protein>
<gene>
    <name evidence="2" type="primary">dppA</name>
    <name evidence="2" type="ORF">NCTC10485_00331</name>
</gene>
<dbReference type="Proteomes" id="UP000282551">
    <property type="component" value="Chromosome"/>
</dbReference>
<accession>A0A3S4R9B6</accession>
<dbReference type="PANTHER" id="PTHR30290">
    <property type="entry name" value="PERIPLASMIC BINDING COMPONENT OF ABC TRANSPORTER"/>
    <property type="match status" value="1"/>
</dbReference>
<dbReference type="Gene3D" id="3.90.76.10">
    <property type="entry name" value="Dipeptide-binding Protein, Domain 1"/>
    <property type="match status" value="1"/>
</dbReference>
<proteinExistence type="predicted"/>
<dbReference type="AlphaFoldDB" id="A0A3S4R9B6"/>
<dbReference type="PIRSF" id="PIRSF002741">
    <property type="entry name" value="MppA"/>
    <property type="match status" value="1"/>
</dbReference>
<organism evidence="2 3">
    <name type="scientific">Mycolicibacterium chitae</name>
    <name type="common">Mycobacterium chitae</name>
    <dbReference type="NCBI Taxonomy" id="1792"/>
    <lineage>
        <taxon>Bacteria</taxon>
        <taxon>Bacillati</taxon>
        <taxon>Actinomycetota</taxon>
        <taxon>Actinomycetes</taxon>
        <taxon>Mycobacteriales</taxon>
        <taxon>Mycobacteriaceae</taxon>
        <taxon>Mycolicibacterium</taxon>
    </lineage>
</organism>
<evidence type="ECO:0000313" key="3">
    <source>
        <dbReference type="Proteomes" id="UP000282551"/>
    </source>
</evidence>
<dbReference type="SUPFAM" id="SSF53850">
    <property type="entry name" value="Periplasmic binding protein-like II"/>
    <property type="match status" value="1"/>
</dbReference>
<evidence type="ECO:0000313" key="2">
    <source>
        <dbReference type="EMBL" id="VEG44923.1"/>
    </source>
</evidence>
<keyword evidence="2" id="KW-0449">Lipoprotein</keyword>
<dbReference type="Pfam" id="PF00496">
    <property type="entry name" value="SBP_bac_5"/>
    <property type="match status" value="1"/>
</dbReference>
<feature type="domain" description="Solute-binding protein family 5" evidence="1">
    <location>
        <begin position="77"/>
        <end position="450"/>
    </location>
</feature>
<evidence type="ECO:0000259" key="1">
    <source>
        <dbReference type="Pfam" id="PF00496"/>
    </source>
</evidence>
<dbReference type="Gene3D" id="3.10.105.10">
    <property type="entry name" value="Dipeptide-binding Protein, Domain 3"/>
    <property type="match status" value="1"/>
</dbReference>
<dbReference type="GO" id="GO:1904680">
    <property type="term" value="F:peptide transmembrane transporter activity"/>
    <property type="evidence" value="ECO:0007669"/>
    <property type="project" value="TreeGrafter"/>
</dbReference>
<dbReference type="InterPro" id="IPR030678">
    <property type="entry name" value="Peptide/Ni-bd"/>
</dbReference>
<dbReference type="InterPro" id="IPR000914">
    <property type="entry name" value="SBP_5_dom"/>
</dbReference>
<dbReference type="InterPro" id="IPR039424">
    <property type="entry name" value="SBP_5"/>
</dbReference>
<dbReference type="GO" id="GO:0015833">
    <property type="term" value="P:peptide transport"/>
    <property type="evidence" value="ECO:0007669"/>
    <property type="project" value="TreeGrafter"/>
</dbReference>
<dbReference type="EMBL" id="LR134355">
    <property type="protein sequence ID" value="VEG44923.1"/>
    <property type="molecule type" value="Genomic_DNA"/>
</dbReference>
<keyword evidence="3" id="KW-1185">Reference proteome</keyword>
<dbReference type="GO" id="GO:0042597">
    <property type="term" value="C:periplasmic space"/>
    <property type="evidence" value="ECO:0007669"/>
    <property type="project" value="UniProtKB-ARBA"/>
</dbReference>
<reference evidence="2 3" key="1">
    <citation type="submission" date="2018-12" db="EMBL/GenBank/DDBJ databases">
        <authorList>
            <consortium name="Pathogen Informatics"/>
        </authorList>
    </citation>
    <scope>NUCLEOTIDE SEQUENCE [LARGE SCALE GENOMIC DNA]</scope>
    <source>
        <strain evidence="2 3">NCTC10485</strain>
    </source>
</reference>
<dbReference type="PROSITE" id="PS51257">
    <property type="entry name" value="PROKAR_LIPOPROTEIN"/>
    <property type="match status" value="1"/>
</dbReference>
<dbReference type="Gene3D" id="3.40.190.10">
    <property type="entry name" value="Periplasmic binding protein-like II"/>
    <property type="match status" value="1"/>
</dbReference>
<dbReference type="GO" id="GO:0043190">
    <property type="term" value="C:ATP-binding cassette (ABC) transporter complex"/>
    <property type="evidence" value="ECO:0007669"/>
    <property type="project" value="InterPro"/>
</dbReference>
<dbReference type="PANTHER" id="PTHR30290:SF83">
    <property type="entry name" value="ABC TRANSPORTER SUBSTRATE-BINDING PROTEIN"/>
    <property type="match status" value="1"/>
</dbReference>
<name>A0A3S4R9B6_MYCCI</name>
<dbReference type="CDD" id="cd00995">
    <property type="entry name" value="PBP2_NikA_DppA_OppA_like"/>
    <property type="match status" value="1"/>
</dbReference>
<sequence length="525" mass="56726">MDRIRRAVSRWAVLLLPGLLLLAGCAGPLPAGADLVRVNGVVPRQGLLTTDAADPDARRILDRLFAGLMSYDAAGTPTPEVAESIDTVDNRTFRIKLEPGWTFTDGSPVTAHSFVDAWNYGALSTNGQSLHSYFAPIEGYDQVAAPEPEAQTMSGLEIVDDTEFVVRLKAPSIEFVQRLGFAPFYPLPAVAFDDLGAFGRQPIGNGPYVLAGAASGRRVDLVPNRDYRGNRTPRNPGLRFVSYPDLDAAYRDLRAGGLDVLDTVPTDAIGSADDDLGGRVVTGVTAQNQTLDTPLRLPHFGGEEGRLRRLALSAAIDRTRICAQVLGGTCSPAQDFTSSVLPGFDPGLPEGYLLEFNPKLARHLWVRADEIAPWRGRYTIAYNTIAYNADDEHARWVDAVADGIRTTLDIDVVAERASDTAFPVGRRVQYPSMLAFLQSWVTGAPGNDVGYSNRDFDGAFTVAQAAPSLTESYASTGDAQRILLRDMPVIPLWNRVATAGHSAGVTDVVIGWNGLPDYERIATVR</sequence>